<keyword evidence="2" id="KW-0732">Signal</keyword>
<accession>A0A915PAQ6</accession>
<protein>
    <submittedName>
        <fullName evidence="4">Uncharacterized protein</fullName>
    </submittedName>
</protein>
<organism evidence="3 4">
    <name type="scientific">Meloidogyne floridensis</name>
    <dbReference type="NCBI Taxonomy" id="298350"/>
    <lineage>
        <taxon>Eukaryota</taxon>
        <taxon>Metazoa</taxon>
        <taxon>Ecdysozoa</taxon>
        <taxon>Nematoda</taxon>
        <taxon>Chromadorea</taxon>
        <taxon>Rhabditida</taxon>
        <taxon>Tylenchina</taxon>
        <taxon>Tylenchomorpha</taxon>
        <taxon>Tylenchoidea</taxon>
        <taxon>Meloidogynidae</taxon>
        <taxon>Meloidogyninae</taxon>
        <taxon>Meloidogyne</taxon>
    </lineage>
</organism>
<dbReference type="WBParaSite" id="scf7180000424796.g14029">
    <property type="protein sequence ID" value="scf7180000424796.g14029"/>
    <property type="gene ID" value="scf7180000424796.g14029"/>
</dbReference>
<evidence type="ECO:0000313" key="4">
    <source>
        <dbReference type="WBParaSite" id="scf7180000424796.g14029"/>
    </source>
</evidence>
<feature type="compositionally biased region" description="Low complexity" evidence="1">
    <location>
        <begin position="50"/>
        <end position="75"/>
    </location>
</feature>
<dbReference type="AlphaFoldDB" id="A0A915PAQ6"/>
<evidence type="ECO:0000256" key="2">
    <source>
        <dbReference type="SAM" id="SignalP"/>
    </source>
</evidence>
<feature type="chain" id="PRO_5038031449" evidence="2">
    <location>
        <begin position="21"/>
        <end position="547"/>
    </location>
</feature>
<name>A0A915PAQ6_9BILA</name>
<feature type="region of interest" description="Disordered" evidence="1">
    <location>
        <begin position="44"/>
        <end position="75"/>
    </location>
</feature>
<feature type="compositionally biased region" description="Low complexity" evidence="1">
    <location>
        <begin position="222"/>
        <end position="236"/>
    </location>
</feature>
<evidence type="ECO:0000313" key="3">
    <source>
        <dbReference type="Proteomes" id="UP000887560"/>
    </source>
</evidence>
<sequence length="547" mass="62542">MIIQSGLLLLLLMFINSSHCWVIGPALASTEYSKRLQQAQQLRNEKQLAETSETSFVLTTTTEAETTQETTTTEPLTPKEIHYKENEKKGKNETAKVKKVNNDNSMNKLKEVLPPQISKEAEFVQKTMATFLGKMDNEKIDAGQVQSRHDEYKKMAEFVLKNNLSESDVIDPWKDDVTSLGLTVNSTNSSNETDYEVNDEEENNTKNKLMKLKNNDEILSGNNSQNVENESESQTNGGLHIRIHIRPSESFAERRARLCSSHLTPFMPKFRTLSTPFIVYNVSCIYQNTIGKRNDHCFVGKYAFENKSLTTALQIWKNSESCFSGLTPFIENSSECLVVIGYVDNIIDMTKATVPTLIAEVEEKNDLLIGRSKAVVRLFCDNDAKRFYSELSEFEKGPRGYLDFAGNVRTNEELFLKTVFVLEFTWRKGCIVVFFDSRTINPEYQKIGPLLFESDDANPPIFGVKDSSNQWATSKYICGKNRREEFMSELNRMRYRNRKVPKELGKFEEESRTILSQKMDEEIFPSYEVTASPPKGFFGRLWDGLFG</sequence>
<keyword evidence="3" id="KW-1185">Reference proteome</keyword>
<feature type="region of interest" description="Disordered" evidence="1">
    <location>
        <begin position="218"/>
        <end position="237"/>
    </location>
</feature>
<dbReference type="Proteomes" id="UP000887560">
    <property type="component" value="Unplaced"/>
</dbReference>
<reference evidence="4" key="1">
    <citation type="submission" date="2022-11" db="UniProtKB">
        <authorList>
            <consortium name="WormBaseParasite"/>
        </authorList>
    </citation>
    <scope>IDENTIFICATION</scope>
</reference>
<feature type="signal peptide" evidence="2">
    <location>
        <begin position="1"/>
        <end position="20"/>
    </location>
</feature>
<proteinExistence type="predicted"/>
<evidence type="ECO:0000256" key="1">
    <source>
        <dbReference type="SAM" id="MobiDB-lite"/>
    </source>
</evidence>